<reference evidence="2 3" key="1">
    <citation type="submission" date="2018-05" db="EMBL/GenBank/DDBJ databases">
        <title>Draft Genome Sequence of Arthrobacter cumminsii IME1328, Isolated from a Patient Who Suffered from Foot Ulcers in China.</title>
        <authorList>
            <person name="Li M."/>
            <person name="Jiang Z."/>
            <person name="Sun Q."/>
            <person name="Tong Y."/>
        </authorList>
    </citation>
    <scope>NUCLEOTIDE SEQUENCE [LARGE SCALE GENOMIC DNA]</scope>
    <source>
        <strain evidence="2 3">IME1328</strain>
    </source>
</reference>
<evidence type="ECO:0000256" key="1">
    <source>
        <dbReference type="SAM" id="Phobius"/>
    </source>
</evidence>
<gene>
    <name evidence="2" type="ORF">CAY35_07410</name>
</gene>
<proteinExistence type="predicted"/>
<dbReference type="Proteomes" id="UP000245514">
    <property type="component" value="Unassembled WGS sequence"/>
</dbReference>
<dbReference type="EMBL" id="QFWG01000009">
    <property type="protein sequence ID" value="PWI27442.1"/>
    <property type="molecule type" value="Genomic_DNA"/>
</dbReference>
<sequence>MATPQGLKPTQAKRVPVVLREVPNGTPPTNGAPTSTKMHVIYKVEKAPEPTLGTVNVEPVADVNETAKGIGTAVGGGVALFAIALWGLLRGHRI</sequence>
<keyword evidence="1" id="KW-1133">Transmembrane helix</keyword>
<keyword evidence="1" id="KW-0472">Membrane</keyword>
<evidence type="ECO:0000313" key="3">
    <source>
        <dbReference type="Proteomes" id="UP000245514"/>
    </source>
</evidence>
<comment type="caution">
    <text evidence="2">The sequence shown here is derived from an EMBL/GenBank/DDBJ whole genome shotgun (WGS) entry which is preliminary data.</text>
</comment>
<feature type="transmembrane region" description="Helical" evidence="1">
    <location>
        <begin position="69"/>
        <end position="89"/>
    </location>
</feature>
<keyword evidence="1" id="KW-0812">Transmembrane</keyword>
<name>A0ABX5L462_9MICC</name>
<organism evidence="2 3">
    <name type="scientific">Pseudoglutamicibacter cumminsii</name>
    <dbReference type="NCBI Taxonomy" id="156979"/>
    <lineage>
        <taxon>Bacteria</taxon>
        <taxon>Bacillati</taxon>
        <taxon>Actinomycetota</taxon>
        <taxon>Actinomycetes</taxon>
        <taxon>Micrococcales</taxon>
        <taxon>Micrococcaceae</taxon>
        <taxon>Pseudoglutamicibacter</taxon>
    </lineage>
</organism>
<keyword evidence="3" id="KW-1185">Reference proteome</keyword>
<evidence type="ECO:0000313" key="2">
    <source>
        <dbReference type="EMBL" id="PWI27442.1"/>
    </source>
</evidence>
<accession>A0ABX5L462</accession>
<protein>
    <submittedName>
        <fullName evidence="2">Uncharacterized protein</fullName>
    </submittedName>
</protein>